<sequence length="600" mass="67466">SFFNRSDKNTKEIKMMKASILLALVAVCAAASWDYTDPNKLWSGDCSSGKKQSPINIVKANVEKDTNLYKLQAPNYNETRTGSTYTISNNGHGLVVTPVIDTTDLFDALPYMVSQHVAYELAQFHFHWGINDTQGSEHTVDGKEYPLEVHFVHYNRKYGNISAAVEKSDGLLVLGYLFEISSAENEDLKPIIDAVKDVLYLGNSTSIPFFPPQKLFPTEWYKFFHYEGSLTTPGCYESVKWFVDQAPLKVSSAQVAELRKMYEGSNQDKPMTHNFRPPQGLNGRKVKSIEVDKTYIYISPSKWDYESTEIGASAWPKLFPICVDNTETSRQSPINIVSANATHDDDLKPLKMTSYDSANQNMMQLSNNGHSITVSLGGSRFDSSVEHLGVEYELAQFHFHWSDQPLGGGSEHTHDGKQYFAEVHFVHFNKKYDSLGAAAAKSDGLLVWGHFIQAGNGSSNHTGYKTIFDAFENVKYKESTHNIDYVKPADLIPPMHNHYYTYPGSLTTPRCFESVTWIVNRDIIDISVDQAHQMLGVLENKNGDAEKKMYNNWRPVQDLNNRVVRKNFGADSTDPTDSASTTIQISFVSMLFALVCYLAL</sequence>
<evidence type="ECO:0000256" key="4">
    <source>
        <dbReference type="ARBA" id="ARBA00022833"/>
    </source>
</evidence>
<evidence type="ECO:0000256" key="2">
    <source>
        <dbReference type="ARBA" id="ARBA00012925"/>
    </source>
</evidence>
<comment type="catalytic activity">
    <reaction evidence="6">
        <text>hydrogencarbonate + H(+) = CO2 + H2O</text>
        <dbReference type="Rhea" id="RHEA:10748"/>
        <dbReference type="ChEBI" id="CHEBI:15377"/>
        <dbReference type="ChEBI" id="CHEBI:15378"/>
        <dbReference type="ChEBI" id="CHEBI:16526"/>
        <dbReference type="ChEBI" id="CHEBI:17544"/>
        <dbReference type="EC" id="4.2.1.1"/>
    </reaction>
</comment>
<keyword evidence="4 6" id="KW-0862">Zinc</keyword>
<dbReference type="PROSITE" id="PS00162">
    <property type="entry name" value="ALPHA_CA_1"/>
    <property type="match status" value="1"/>
</dbReference>
<dbReference type="InterPro" id="IPR023561">
    <property type="entry name" value="Carbonic_anhydrase_a-class"/>
</dbReference>
<comment type="similarity">
    <text evidence="1 6">Belongs to the alpha-carbonic anhydrase family.</text>
</comment>
<keyword evidence="3 6" id="KW-0479">Metal-binding</keyword>
<dbReference type="InterPro" id="IPR001148">
    <property type="entry name" value="CA_dom"/>
</dbReference>
<dbReference type="EnsemblMetazoa" id="CLYHEMT005522.1">
    <property type="protein sequence ID" value="CLYHEMP005522.1"/>
    <property type="gene ID" value="CLYHEMG005522"/>
</dbReference>
<keyword evidence="5" id="KW-0325">Glycoprotein</keyword>
<dbReference type="FunFam" id="3.10.200.10:FF:000003">
    <property type="entry name" value="Carbonic anhydrase 12"/>
    <property type="match status" value="1"/>
</dbReference>
<dbReference type="EC" id="4.2.1.1" evidence="2 6"/>
<dbReference type="PROSITE" id="PS51144">
    <property type="entry name" value="ALPHA_CA_2"/>
    <property type="match status" value="2"/>
</dbReference>
<dbReference type="SUPFAM" id="SSF51069">
    <property type="entry name" value="Carbonic anhydrase"/>
    <property type="match status" value="2"/>
</dbReference>
<dbReference type="InterPro" id="IPR036398">
    <property type="entry name" value="CA_dom_sf"/>
</dbReference>
<evidence type="ECO:0000313" key="8">
    <source>
        <dbReference type="EnsemblMetazoa" id="CLYHEMP005522.1"/>
    </source>
</evidence>
<name>A0A7M5V8R4_9CNID</name>
<dbReference type="GO" id="GO:0005737">
    <property type="term" value="C:cytoplasm"/>
    <property type="evidence" value="ECO:0007669"/>
    <property type="project" value="TreeGrafter"/>
</dbReference>
<dbReference type="GO" id="GO:0004089">
    <property type="term" value="F:carbonate dehydratase activity"/>
    <property type="evidence" value="ECO:0007669"/>
    <property type="project" value="UniProtKB-UniRule"/>
</dbReference>
<dbReference type="AlphaFoldDB" id="A0A7M5V8R4"/>
<evidence type="ECO:0000313" key="9">
    <source>
        <dbReference type="Proteomes" id="UP000594262"/>
    </source>
</evidence>
<dbReference type="InterPro" id="IPR018338">
    <property type="entry name" value="Carbonic_anhydrase_a-class_CS"/>
</dbReference>
<dbReference type="Proteomes" id="UP000594262">
    <property type="component" value="Unplaced"/>
</dbReference>
<evidence type="ECO:0000259" key="7">
    <source>
        <dbReference type="PROSITE" id="PS51144"/>
    </source>
</evidence>
<comment type="cofactor">
    <cofactor evidence="6">
        <name>Zn(2+)</name>
        <dbReference type="ChEBI" id="CHEBI:29105"/>
    </cofactor>
</comment>
<keyword evidence="9" id="KW-1185">Reference proteome</keyword>
<feature type="domain" description="Alpha-carbonic anhydrase" evidence="7">
    <location>
        <begin position="31"/>
        <end position="290"/>
    </location>
</feature>
<dbReference type="GO" id="GO:0008270">
    <property type="term" value="F:zinc ion binding"/>
    <property type="evidence" value="ECO:0007669"/>
    <property type="project" value="UniProtKB-UniRule"/>
</dbReference>
<dbReference type="Gene3D" id="3.10.200.10">
    <property type="entry name" value="Alpha carbonic anhydrase"/>
    <property type="match status" value="2"/>
</dbReference>
<dbReference type="PANTHER" id="PTHR18952:SF124">
    <property type="entry name" value="CARBONIC ANHYDRASE 7"/>
    <property type="match status" value="1"/>
</dbReference>
<reference evidence="8" key="1">
    <citation type="submission" date="2021-01" db="UniProtKB">
        <authorList>
            <consortium name="EnsemblMetazoa"/>
        </authorList>
    </citation>
    <scope>IDENTIFICATION</scope>
</reference>
<dbReference type="Pfam" id="PF00194">
    <property type="entry name" value="Carb_anhydrase"/>
    <property type="match status" value="2"/>
</dbReference>
<evidence type="ECO:0000256" key="6">
    <source>
        <dbReference type="RuleBase" id="RU367011"/>
    </source>
</evidence>
<keyword evidence="6" id="KW-0456">Lyase</keyword>
<dbReference type="OrthoDB" id="5986706at2759"/>
<accession>A0A7M5V8R4</accession>
<protein>
    <recommendedName>
        <fullName evidence="2 6">Carbonic anhydrase</fullName>
        <ecNumber evidence="2 6">4.2.1.1</ecNumber>
    </recommendedName>
</protein>
<evidence type="ECO:0000256" key="3">
    <source>
        <dbReference type="ARBA" id="ARBA00022723"/>
    </source>
</evidence>
<evidence type="ECO:0000256" key="5">
    <source>
        <dbReference type="ARBA" id="ARBA00023180"/>
    </source>
</evidence>
<dbReference type="PANTHER" id="PTHR18952">
    <property type="entry name" value="CARBONIC ANHYDRASE"/>
    <property type="match status" value="1"/>
</dbReference>
<comment type="function">
    <text evidence="6">Reversible hydration of carbon dioxide.</text>
</comment>
<proteinExistence type="inferred from homology"/>
<dbReference type="CDD" id="cd00326">
    <property type="entry name" value="alpha_CA"/>
    <property type="match status" value="2"/>
</dbReference>
<dbReference type="SMART" id="SM01057">
    <property type="entry name" value="Carb_anhydrase"/>
    <property type="match status" value="2"/>
</dbReference>
<evidence type="ECO:0000256" key="1">
    <source>
        <dbReference type="ARBA" id="ARBA00010718"/>
    </source>
</evidence>
<organism evidence="8 9">
    <name type="scientific">Clytia hemisphaerica</name>
    <dbReference type="NCBI Taxonomy" id="252671"/>
    <lineage>
        <taxon>Eukaryota</taxon>
        <taxon>Metazoa</taxon>
        <taxon>Cnidaria</taxon>
        <taxon>Hydrozoa</taxon>
        <taxon>Hydroidolina</taxon>
        <taxon>Leptothecata</taxon>
        <taxon>Obeliida</taxon>
        <taxon>Clytiidae</taxon>
        <taxon>Clytia</taxon>
    </lineage>
</organism>
<feature type="domain" description="Alpha-carbonic anhydrase" evidence="7">
    <location>
        <begin position="301"/>
        <end position="568"/>
    </location>
</feature>